<comment type="cofactor">
    <cofactor evidence="10">
        <name>Mg(2+)</name>
        <dbReference type="ChEBI" id="CHEBI:18420"/>
    </cofactor>
    <text evidence="10">Binds 1 Mg(2+) ion per subunit.</text>
</comment>
<feature type="binding site" evidence="10">
    <location>
        <position position="291"/>
    </location>
    <ligand>
        <name>thiamine diphosphate</name>
        <dbReference type="ChEBI" id="CHEBI:58937"/>
    </ligand>
</feature>
<sequence>MEEIAAGPLLSNIDTPYDLRKLEKGQLPQVCNELRQFIIDCVSVHGGHFGASLGVVELTVALHYVLNTPDDQLVWDVGHQAYGHKILTGRRKVFHTNRKYGGLSGFPKRSESEYDTFGVGHSSTSISAALGMAIASKYKGEHHRRHIAVIGDGAMTAGLPFEALNHAGVSNANVLIVLNDNNMSIDPNVGALKEYLTDITTSHTWNRFRDDVWNLLGKVPGKDLQKLASKVEAGLKGVVSKSSNLFEALGLRYFGPIDGHNVVKLAETLKDLNDIPGPKLLHIKTVKGKGYDLAEKDQTLWHAPGTFDKVTGKINKKIATVPEPPKYQDVFGHTILELAEKNPQIMGITPAMPSGCSLKIMMDAMPHRALDVGIAEQHAVTLSAGLATQGLKVFCNIYSSFMQRAYDMVIHDVAIQKLPVVFCLDRAGLVGDDGPTHHGAYDIAYMRCIPDMIVSAPMNEAELRNLMYTSQLPEIKYPFVIRYPRGQGVMPQWRTPMERIEVGTGRMICDGSEVAILTIGHPGNFAVSACRILATDDIYPAHYDMRFVKPLDEAMLHDVARRFSRIVTVEDGTVVGGFGSAVLEFMNANGYSPEIKMLGIPDRIVEHGKPEELHRECGYDAAAIADAVREMAGMKQMVM</sequence>
<dbReference type="InterPro" id="IPR033248">
    <property type="entry name" value="Transketolase_C"/>
</dbReference>
<dbReference type="InterPro" id="IPR049557">
    <property type="entry name" value="Transketolase_CS"/>
</dbReference>
<accession>A0ABP8NH30</accession>
<dbReference type="InterPro" id="IPR020826">
    <property type="entry name" value="Transketolase_BS"/>
</dbReference>
<feature type="binding site" evidence="10">
    <location>
        <position position="79"/>
    </location>
    <ligand>
        <name>thiamine diphosphate</name>
        <dbReference type="ChEBI" id="CHEBI:58937"/>
    </ligand>
</feature>
<protein>
    <recommendedName>
        <fullName evidence="10">1-deoxy-D-xylulose-5-phosphate synthase</fullName>
        <ecNumber evidence="10">2.2.1.7</ecNumber>
    </recommendedName>
    <alternativeName>
        <fullName evidence="10">1-deoxyxylulose-5-phosphate synthase</fullName>
        <shortName evidence="10">DXP synthase</shortName>
        <shortName evidence="10">DXPS</shortName>
    </alternativeName>
</protein>
<reference evidence="13" key="1">
    <citation type="journal article" date="2019" name="Int. J. Syst. Evol. Microbiol.">
        <title>The Global Catalogue of Microorganisms (GCM) 10K type strain sequencing project: providing services to taxonomists for standard genome sequencing and annotation.</title>
        <authorList>
            <consortium name="The Broad Institute Genomics Platform"/>
            <consortium name="The Broad Institute Genome Sequencing Center for Infectious Disease"/>
            <person name="Wu L."/>
            <person name="Ma J."/>
        </authorList>
    </citation>
    <scope>NUCLEOTIDE SEQUENCE [LARGE SCALE GENOMIC DNA]</scope>
    <source>
        <strain evidence="13">JCM 32105</strain>
    </source>
</reference>
<evidence type="ECO:0000256" key="3">
    <source>
        <dbReference type="ARBA" id="ARBA00011738"/>
    </source>
</evidence>
<keyword evidence="9 10" id="KW-0414">Isoprene biosynthesis</keyword>
<comment type="cofactor">
    <cofactor evidence="10">
        <name>thiamine diphosphate</name>
        <dbReference type="ChEBI" id="CHEBI:58937"/>
    </cofactor>
    <text evidence="10">Binds 1 thiamine pyrophosphate per subunit.</text>
</comment>
<dbReference type="NCBIfam" id="NF003933">
    <property type="entry name" value="PRK05444.2-2"/>
    <property type="match status" value="1"/>
</dbReference>
<comment type="subunit">
    <text evidence="3 10">Homodimer.</text>
</comment>
<evidence type="ECO:0000259" key="11">
    <source>
        <dbReference type="SMART" id="SM00861"/>
    </source>
</evidence>
<dbReference type="EMBL" id="BAABFA010000010">
    <property type="protein sequence ID" value="GAA4465394.1"/>
    <property type="molecule type" value="Genomic_DNA"/>
</dbReference>
<gene>
    <name evidence="10 12" type="primary">dxs</name>
    <name evidence="12" type="ORF">GCM10023093_17520</name>
</gene>
<evidence type="ECO:0000313" key="13">
    <source>
        <dbReference type="Proteomes" id="UP001500067"/>
    </source>
</evidence>
<evidence type="ECO:0000256" key="10">
    <source>
        <dbReference type="HAMAP-Rule" id="MF_00315"/>
    </source>
</evidence>
<dbReference type="CDD" id="cd02007">
    <property type="entry name" value="TPP_DXS"/>
    <property type="match status" value="1"/>
</dbReference>
<dbReference type="PROSITE" id="PS00802">
    <property type="entry name" value="TRANSKETOLASE_2"/>
    <property type="match status" value="1"/>
</dbReference>
<dbReference type="RefSeq" id="WP_345081715.1">
    <property type="nucleotide sequence ID" value="NZ_BAABFA010000010.1"/>
</dbReference>
<dbReference type="Pfam" id="PF13292">
    <property type="entry name" value="DXP_synthase_N"/>
    <property type="match status" value="1"/>
</dbReference>
<keyword evidence="4 10" id="KW-0808">Transferase</keyword>
<proteinExistence type="inferred from homology"/>
<feature type="binding site" evidence="10">
    <location>
        <position position="376"/>
    </location>
    <ligand>
        <name>thiamine diphosphate</name>
        <dbReference type="ChEBI" id="CHEBI:58937"/>
    </ligand>
</feature>
<evidence type="ECO:0000313" key="12">
    <source>
        <dbReference type="EMBL" id="GAA4465394.1"/>
    </source>
</evidence>
<feature type="binding site" evidence="10">
    <location>
        <begin position="153"/>
        <end position="154"/>
    </location>
    <ligand>
        <name>thiamine diphosphate</name>
        <dbReference type="ChEBI" id="CHEBI:58937"/>
    </ligand>
</feature>
<dbReference type="InterPro" id="IPR005475">
    <property type="entry name" value="Transketolase-like_Pyr-bd"/>
</dbReference>
<keyword evidence="6 10" id="KW-0460">Magnesium</keyword>
<comment type="pathway">
    <text evidence="1 10">Metabolic intermediate biosynthesis; 1-deoxy-D-xylulose 5-phosphate biosynthesis; 1-deoxy-D-xylulose 5-phosphate from D-glyceraldehyde 3-phosphate and pyruvate: step 1/1.</text>
</comment>
<dbReference type="Gene3D" id="3.40.50.970">
    <property type="match status" value="2"/>
</dbReference>
<dbReference type="Pfam" id="PF02779">
    <property type="entry name" value="Transket_pyr"/>
    <property type="match status" value="1"/>
</dbReference>
<feature type="binding site" evidence="10">
    <location>
        <position position="181"/>
    </location>
    <ligand>
        <name>Mg(2+)</name>
        <dbReference type="ChEBI" id="CHEBI:18420"/>
    </ligand>
</feature>
<dbReference type="SMART" id="SM00861">
    <property type="entry name" value="Transket_pyr"/>
    <property type="match status" value="1"/>
</dbReference>
<keyword evidence="8 10" id="KW-0786">Thiamine pyrophosphate</keyword>
<evidence type="ECO:0000256" key="5">
    <source>
        <dbReference type="ARBA" id="ARBA00022723"/>
    </source>
</evidence>
<dbReference type="SUPFAM" id="SSF52518">
    <property type="entry name" value="Thiamin diphosphate-binding fold (THDP-binding)"/>
    <property type="match status" value="2"/>
</dbReference>
<feature type="binding site" evidence="10">
    <location>
        <position position="181"/>
    </location>
    <ligand>
        <name>thiamine diphosphate</name>
        <dbReference type="ChEBI" id="CHEBI:58937"/>
    </ligand>
</feature>
<dbReference type="HAMAP" id="MF_00315">
    <property type="entry name" value="DXP_synth"/>
    <property type="match status" value="1"/>
</dbReference>
<dbReference type="InterPro" id="IPR009014">
    <property type="entry name" value="Transketo_C/PFOR_II"/>
</dbReference>
<evidence type="ECO:0000256" key="4">
    <source>
        <dbReference type="ARBA" id="ARBA00022679"/>
    </source>
</evidence>
<evidence type="ECO:0000256" key="1">
    <source>
        <dbReference type="ARBA" id="ARBA00004980"/>
    </source>
</evidence>
<name>A0ABP8NH30_9BACT</name>
<dbReference type="CDD" id="cd07033">
    <property type="entry name" value="TPP_PYR_DXS_TK_like"/>
    <property type="match status" value="1"/>
</dbReference>
<keyword evidence="5 10" id="KW-0479">Metal-binding</keyword>
<comment type="function">
    <text evidence="10">Catalyzes the acyloin condensation reaction between C atoms 2 and 3 of pyruvate and glyceraldehyde 3-phosphate to yield 1-deoxy-D-xylulose-5-phosphate (DXP).</text>
</comment>
<feature type="domain" description="Transketolase-like pyrimidine-binding" evidence="11">
    <location>
        <begin position="325"/>
        <end position="491"/>
    </location>
</feature>
<comment type="caution">
    <text evidence="12">The sequence shown here is derived from an EMBL/GenBank/DDBJ whole genome shotgun (WGS) entry which is preliminary data.</text>
</comment>
<evidence type="ECO:0000256" key="9">
    <source>
        <dbReference type="ARBA" id="ARBA00023229"/>
    </source>
</evidence>
<dbReference type="PANTHER" id="PTHR43322:SF5">
    <property type="entry name" value="1-DEOXY-D-XYLULOSE-5-PHOSPHATE SYNTHASE, CHLOROPLASTIC"/>
    <property type="match status" value="1"/>
</dbReference>
<dbReference type="Pfam" id="PF02780">
    <property type="entry name" value="Transketolase_C"/>
    <property type="match status" value="1"/>
</dbReference>
<dbReference type="InterPro" id="IPR005477">
    <property type="entry name" value="Dxylulose-5-P_synthase"/>
</dbReference>
<dbReference type="NCBIfam" id="TIGR00204">
    <property type="entry name" value="dxs"/>
    <property type="match status" value="1"/>
</dbReference>
<evidence type="ECO:0000256" key="8">
    <source>
        <dbReference type="ARBA" id="ARBA00023052"/>
    </source>
</evidence>
<dbReference type="Gene3D" id="3.40.50.920">
    <property type="match status" value="1"/>
</dbReference>
<dbReference type="SUPFAM" id="SSF52922">
    <property type="entry name" value="TK C-terminal domain-like"/>
    <property type="match status" value="1"/>
</dbReference>
<evidence type="ECO:0000256" key="6">
    <source>
        <dbReference type="ARBA" id="ARBA00022842"/>
    </source>
</evidence>
<comment type="similarity">
    <text evidence="2 10">Belongs to the transketolase family. DXPS subfamily.</text>
</comment>
<evidence type="ECO:0000256" key="2">
    <source>
        <dbReference type="ARBA" id="ARBA00011081"/>
    </source>
</evidence>
<comment type="catalytic activity">
    <reaction evidence="10">
        <text>D-glyceraldehyde 3-phosphate + pyruvate + H(+) = 1-deoxy-D-xylulose 5-phosphate + CO2</text>
        <dbReference type="Rhea" id="RHEA:12605"/>
        <dbReference type="ChEBI" id="CHEBI:15361"/>
        <dbReference type="ChEBI" id="CHEBI:15378"/>
        <dbReference type="ChEBI" id="CHEBI:16526"/>
        <dbReference type="ChEBI" id="CHEBI:57792"/>
        <dbReference type="ChEBI" id="CHEBI:59776"/>
        <dbReference type="EC" id="2.2.1.7"/>
    </reaction>
</comment>
<keyword evidence="7 10" id="KW-0784">Thiamine biosynthesis</keyword>
<feature type="binding site" evidence="10">
    <location>
        <position position="152"/>
    </location>
    <ligand>
        <name>Mg(2+)</name>
        <dbReference type="ChEBI" id="CHEBI:18420"/>
    </ligand>
</feature>
<organism evidence="12 13">
    <name type="scientific">Nemorincola caseinilytica</name>
    <dbReference type="NCBI Taxonomy" id="2054315"/>
    <lineage>
        <taxon>Bacteria</taxon>
        <taxon>Pseudomonadati</taxon>
        <taxon>Bacteroidota</taxon>
        <taxon>Chitinophagia</taxon>
        <taxon>Chitinophagales</taxon>
        <taxon>Chitinophagaceae</taxon>
        <taxon>Nemorincola</taxon>
    </lineage>
</organism>
<dbReference type="EC" id="2.2.1.7" evidence="10"/>
<dbReference type="Proteomes" id="UP001500067">
    <property type="component" value="Unassembled WGS sequence"/>
</dbReference>
<dbReference type="InterPro" id="IPR029061">
    <property type="entry name" value="THDP-binding"/>
</dbReference>
<keyword evidence="13" id="KW-1185">Reference proteome</keyword>
<dbReference type="PROSITE" id="PS00801">
    <property type="entry name" value="TRANSKETOLASE_1"/>
    <property type="match status" value="1"/>
</dbReference>
<dbReference type="PANTHER" id="PTHR43322">
    <property type="entry name" value="1-D-DEOXYXYLULOSE 5-PHOSPHATE SYNTHASE-RELATED"/>
    <property type="match status" value="1"/>
</dbReference>
<evidence type="ECO:0000256" key="7">
    <source>
        <dbReference type="ARBA" id="ARBA00022977"/>
    </source>
</evidence>
<feature type="binding site" evidence="10">
    <location>
        <begin position="120"/>
        <end position="122"/>
    </location>
    <ligand>
        <name>thiamine diphosphate</name>
        <dbReference type="ChEBI" id="CHEBI:58937"/>
    </ligand>
</feature>